<feature type="transmembrane region" description="Helical" evidence="1">
    <location>
        <begin position="105"/>
        <end position="125"/>
    </location>
</feature>
<feature type="transmembrane region" description="Helical" evidence="1">
    <location>
        <begin position="81"/>
        <end position="100"/>
    </location>
</feature>
<comment type="caution">
    <text evidence="2">The sequence shown here is derived from an EMBL/GenBank/DDBJ whole genome shotgun (WGS) entry which is preliminary data.</text>
</comment>
<reference evidence="2" key="1">
    <citation type="journal article" date="2015" name="Nature">
        <title>Complex archaea that bridge the gap between prokaryotes and eukaryotes.</title>
        <authorList>
            <person name="Spang A."/>
            <person name="Saw J.H."/>
            <person name="Jorgensen S.L."/>
            <person name="Zaremba-Niedzwiedzka K."/>
            <person name="Martijn J."/>
            <person name="Lind A.E."/>
            <person name="van Eijk R."/>
            <person name="Schleper C."/>
            <person name="Guy L."/>
            <person name="Ettema T.J."/>
        </authorList>
    </citation>
    <scope>NUCLEOTIDE SEQUENCE</scope>
</reference>
<gene>
    <name evidence="2" type="ORF">LCGC14_1405440</name>
</gene>
<keyword evidence="1" id="KW-1133">Transmembrane helix</keyword>
<keyword evidence="1" id="KW-0472">Membrane</keyword>
<evidence type="ECO:0000256" key="1">
    <source>
        <dbReference type="SAM" id="Phobius"/>
    </source>
</evidence>
<protein>
    <submittedName>
        <fullName evidence="2">Uncharacterized protein</fullName>
    </submittedName>
</protein>
<feature type="transmembrane region" description="Helical" evidence="1">
    <location>
        <begin position="131"/>
        <end position="153"/>
    </location>
</feature>
<proteinExistence type="predicted"/>
<organism evidence="2">
    <name type="scientific">marine sediment metagenome</name>
    <dbReference type="NCBI Taxonomy" id="412755"/>
    <lineage>
        <taxon>unclassified sequences</taxon>
        <taxon>metagenomes</taxon>
        <taxon>ecological metagenomes</taxon>
    </lineage>
</organism>
<accession>A0A0F9KGS9</accession>
<keyword evidence="1" id="KW-0812">Transmembrane</keyword>
<evidence type="ECO:0000313" key="2">
    <source>
        <dbReference type="EMBL" id="KKM73936.1"/>
    </source>
</evidence>
<feature type="transmembrane region" description="Helical" evidence="1">
    <location>
        <begin position="57"/>
        <end position="75"/>
    </location>
</feature>
<dbReference type="EMBL" id="LAZR01009221">
    <property type="protein sequence ID" value="KKM73936.1"/>
    <property type="molecule type" value="Genomic_DNA"/>
</dbReference>
<feature type="transmembrane region" description="Helical" evidence="1">
    <location>
        <begin position="33"/>
        <end position="50"/>
    </location>
</feature>
<dbReference type="AlphaFoldDB" id="A0A0F9KGS9"/>
<name>A0A0F9KGS9_9ZZZZ</name>
<sequence length="160" mass="17986">MTTTRLRVLTTALLFALLFIVLMVLQTNRVLEIVGIAPNILLAVLLALTFSLRRNEALIIVLSAVSLLVFVALWWSPFWVWDFFALGIVIIGIVMVRPFLSGNTFVDFAMYAIVATFVFYGLLHPLKLTNVPWLVIAGEALYTVCIGEIFLLLSKRTNRI</sequence>